<proteinExistence type="predicted"/>
<feature type="transmembrane region" description="Helical" evidence="1">
    <location>
        <begin position="67"/>
        <end position="89"/>
    </location>
</feature>
<feature type="transmembrane region" description="Helical" evidence="1">
    <location>
        <begin position="432"/>
        <end position="449"/>
    </location>
</feature>
<evidence type="ECO:0000256" key="1">
    <source>
        <dbReference type="SAM" id="Phobius"/>
    </source>
</evidence>
<dbReference type="EMBL" id="KZ613486">
    <property type="protein sequence ID" value="PMD20046.1"/>
    <property type="molecule type" value="Genomic_DNA"/>
</dbReference>
<gene>
    <name evidence="2" type="ORF">NA56DRAFT_183474</name>
</gene>
<protein>
    <submittedName>
        <fullName evidence="2">Uncharacterized protein</fullName>
    </submittedName>
</protein>
<feature type="transmembrane region" description="Helical" evidence="1">
    <location>
        <begin position="290"/>
        <end position="313"/>
    </location>
</feature>
<keyword evidence="1" id="KW-0472">Membrane</keyword>
<sequence length="555" mass="61390">MDSLRSFTSSTLTAWSFPSYDERINSLADLKDPERFRLPMERELYLRLHQPVLPDVDRGNSTRLSCLLGLGAAWLAIIGCLISSIFIVISQGGSCVYETSLSAAGASGASFVINVLLALFNDGLGYIHTISLRWALFREGRLDFNTNTRLLNSTRRHLSNWWPINLLALSSLILCYAATSQIFIKGTRDTDQTSKTTEEGFFVNGIAIFALGLGIFGQALIATWCMIADSRSIPTWSSNPLTNTLAYMHEGMLHRNGRCMLSVQDSRIGSSKATQPSPVQHSAKAATRSVIYVIVLVWILACLIFIWTLALVISCRSSVMHAGDAFRISASWTTVWASPTQMANDQTISMKIQSSRPFSFVTQIILGILLTCAIQGTQTVSLHCIELIVNMTRDEAVWRQAYLHFKGAKITSHGFAAASSSLPNLVLFSSKAILHWLLGQCLMISFNYSGNSQGSYDFDMIYMRVFIYAVTVTALAIFSTFLVVRRPKGPQPAAWGHFQTLADLIDDWSSDPAGRLWWGDKGVSYDGIRHAGTNMRTEELGDVMMDAVYAGRVMT</sequence>
<feature type="transmembrane region" description="Helical" evidence="1">
    <location>
        <begin position="164"/>
        <end position="184"/>
    </location>
</feature>
<dbReference type="Proteomes" id="UP000235672">
    <property type="component" value="Unassembled WGS sequence"/>
</dbReference>
<feature type="transmembrane region" description="Helical" evidence="1">
    <location>
        <begin position="461"/>
        <end position="484"/>
    </location>
</feature>
<dbReference type="AlphaFoldDB" id="A0A2J6Q1G9"/>
<name>A0A2J6Q1G9_9HELO</name>
<accession>A0A2J6Q1G9</accession>
<feature type="transmembrane region" description="Helical" evidence="1">
    <location>
        <begin position="364"/>
        <end position="389"/>
    </location>
</feature>
<feature type="transmembrane region" description="Helical" evidence="1">
    <location>
        <begin position="204"/>
        <end position="227"/>
    </location>
</feature>
<reference evidence="2 3" key="1">
    <citation type="submission" date="2016-05" db="EMBL/GenBank/DDBJ databases">
        <title>A degradative enzymes factory behind the ericoid mycorrhizal symbiosis.</title>
        <authorList>
            <consortium name="DOE Joint Genome Institute"/>
            <person name="Martino E."/>
            <person name="Morin E."/>
            <person name="Grelet G."/>
            <person name="Kuo A."/>
            <person name="Kohler A."/>
            <person name="Daghino S."/>
            <person name="Barry K."/>
            <person name="Choi C."/>
            <person name="Cichocki N."/>
            <person name="Clum A."/>
            <person name="Copeland A."/>
            <person name="Hainaut M."/>
            <person name="Haridas S."/>
            <person name="Labutti K."/>
            <person name="Lindquist E."/>
            <person name="Lipzen A."/>
            <person name="Khouja H.-R."/>
            <person name="Murat C."/>
            <person name="Ohm R."/>
            <person name="Olson A."/>
            <person name="Spatafora J."/>
            <person name="Veneault-Fourrey C."/>
            <person name="Henrissat B."/>
            <person name="Grigoriev I."/>
            <person name="Martin F."/>
            <person name="Perotto S."/>
        </authorList>
    </citation>
    <scope>NUCLEOTIDE SEQUENCE [LARGE SCALE GENOMIC DNA]</scope>
    <source>
        <strain evidence="2 3">UAMH 7357</strain>
    </source>
</reference>
<keyword evidence="3" id="KW-1185">Reference proteome</keyword>
<keyword evidence="1" id="KW-1133">Transmembrane helix</keyword>
<evidence type="ECO:0000313" key="3">
    <source>
        <dbReference type="Proteomes" id="UP000235672"/>
    </source>
</evidence>
<keyword evidence="1" id="KW-0812">Transmembrane</keyword>
<organism evidence="2 3">
    <name type="scientific">Hyaloscypha hepaticicola</name>
    <dbReference type="NCBI Taxonomy" id="2082293"/>
    <lineage>
        <taxon>Eukaryota</taxon>
        <taxon>Fungi</taxon>
        <taxon>Dikarya</taxon>
        <taxon>Ascomycota</taxon>
        <taxon>Pezizomycotina</taxon>
        <taxon>Leotiomycetes</taxon>
        <taxon>Helotiales</taxon>
        <taxon>Hyaloscyphaceae</taxon>
        <taxon>Hyaloscypha</taxon>
    </lineage>
</organism>
<dbReference type="OrthoDB" id="2688021at2759"/>
<evidence type="ECO:0000313" key="2">
    <source>
        <dbReference type="EMBL" id="PMD20046.1"/>
    </source>
</evidence>
<dbReference type="STRING" id="1745343.A0A2J6Q1G9"/>